<evidence type="ECO:0000256" key="5">
    <source>
        <dbReference type="ARBA" id="ARBA00022617"/>
    </source>
</evidence>
<dbReference type="GO" id="GO:0020037">
    <property type="term" value="F:heme binding"/>
    <property type="evidence" value="ECO:0007669"/>
    <property type="project" value="InterPro"/>
</dbReference>
<dbReference type="GO" id="GO:0016705">
    <property type="term" value="F:oxidoreductase activity, acting on paired donors, with incorporation or reduction of molecular oxygen"/>
    <property type="evidence" value="ECO:0007669"/>
    <property type="project" value="InterPro"/>
</dbReference>
<dbReference type="PRINTS" id="PR00463">
    <property type="entry name" value="EP450I"/>
</dbReference>
<dbReference type="GO" id="GO:0004497">
    <property type="term" value="F:monooxygenase activity"/>
    <property type="evidence" value="ECO:0007669"/>
    <property type="project" value="UniProtKB-KW"/>
</dbReference>
<dbReference type="SUPFAM" id="SSF48264">
    <property type="entry name" value="Cytochrome P450"/>
    <property type="match status" value="1"/>
</dbReference>
<evidence type="ECO:0000256" key="2">
    <source>
        <dbReference type="ARBA" id="ARBA00004174"/>
    </source>
</evidence>
<dbReference type="EMBL" id="GBXI01012374">
    <property type="protein sequence ID" value="JAD01918.1"/>
    <property type="molecule type" value="Transcribed_RNA"/>
</dbReference>
<evidence type="ECO:0000256" key="8">
    <source>
        <dbReference type="ARBA" id="ARBA00022848"/>
    </source>
</evidence>
<gene>
    <name evidence="15" type="primary">Cyp6a14_3</name>
    <name evidence="15" type="ORF">g.52785</name>
</gene>
<comment type="similarity">
    <text evidence="4 14">Belongs to the cytochrome P450 family.</text>
</comment>
<keyword evidence="8" id="KW-0492">Microsome</keyword>
<evidence type="ECO:0000313" key="15">
    <source>
        <dbReference type="EMBL" id="JAD01918.1"/>
    </source>
</evidence>
<protein>
    <submittedName>
        <fullName evidence="15">Probable cytochrome P450 6a14</fullName>
    </submittedName>
</protein>
<keyword evidence="6 13" id="KW-0479">Metal-binding</keyword>
<feature type="binding site" description="axial binding residue" evidence="13">
    <location>
        <position position="445"/>
    </location>
    <ligand>
        <name>heme</name>
        <dbReference type="ChEBI" id="CHEBI:30413"/>
    </ligand>
    <ligandPart>
        <name>Fe</name>
        <dbReference type="ChEBI" id="CHEBI:18248"/>
    </ligandPart>
</feature>
<dbReference type="Pfam" id="PF00067">
    <property type="entry name" value="p450"/>
    <property type="match status" value="1"/>
</dbReference>
<keyword evidence="9 14" id="KW-0560">Oxidoreductase</keyword>
<keyword evidence="10 13" id="KW-0408">Iron</keyword>
<dbReference type="FunFam" id="1.10.630.10:FF:000042">
    <property type="entry name" value="Cytochrome P450"/>
    <property type="match status" value="1"/>
</dbReference>
<evidence type="ECO:0000256" key="9">
    <source>
        <dbReference type="ARBA" id="ARBA00023002"/>
    </source>
</evidence>
<dbReference type="InterPro" id="IPR001128">
    <property type="entry name" value="Cyt_P450"/>
</dbReference>
<dbReference type="GO" id="GO:0005506">
    <property type="term" value="F:iron ion binding"/>
    <property type="evidence" value="ECO:0007669"/>
    <property type="project" value="InterPro"/>
</dbReference>
<evidence type="ECO:0000256" key="4">
    <source>
        <dbReference type="ARBA" id="ARBA00010617"/>
    </source>
</evidence>
<dbReference type="PROSITE" id="PS00086">
    <property type="entry name" value="CYTOCHROME_P450"/>
    <property type="match status" value="1"/>
</dbReference>
<evidence type="ECO:0000256" key="3">
    <source>
        <dbReference type="ARBA" id="ARBA00004406"/>
    </source>
</evidence>
<comment type="cofactor">
    <cofactor evidence="1 13">
        <name>heme</name>
        <dbReference type="ChEBI" id="CHEBI:30413"/>
    </cofactor>
</comment>
<dbReference type="CDD" id="cd11056">
    <property type="entry name" value="CYP6-like"/>
    <property type="match status" value="1"/>
</dbReference>
<comment type="subcellular location">
    <subcellularLocation>
        <location evidence="3">Endoplasmic reticulum membrane</location>
        <topology evidence="3">Peripheral membrane protein</topology>
    </subcellularLocation>
    <subcellularLocation>
        <location evidence="2">Microsome membrane</location>
        <topology evidence="2">Peripheral membrane protein</topology>
    </subcellularLocation>
</comment>
<dbReference type="InterPro" id="IPR017972">
    <property type="entry name" value="Cyt_P450_CS"/>
</dbReference>
<dbReference type="InterPro" id="IPR002401">
    <property type="entry name" value="Cyt_P450_E_grp-I"/>
</dbReference>
<evidence type="ECO:0000256" key="11">
    <source>
        <dbReference type="ARBA" id="ARBA00023033"/>
    </source>
</evidence>
<sequence length="503" mass="58827">MDFYFIIFSTILTLLLSYLRYKYQYWELLGVPQLKMNYLFGNLFRIRTIHKTEIMREVYKEFRGKAKLAGTYIFTKPIAIVLDLDLVKSILIKDFNKFTDRFEQVRSTGSFLNEHLFRLHGEKWRPLRTKLTPTFTSSKMKFMFPTVVTVARQLDETFGGHLAKTPSGDIELHDLMGRFTTDVIGHCAFGVECNSLKDPNVVFRDIGRRIFYPRYLSIRLRTLMITYPALFKYLKFLNIKESPKGVEEFILQLVRDTVRMREEQNIQRNDFINMLIELKNSKDMKGVPPMGIEEMAAQVFVFFAAGFETSSSNMSYGLFELAKNPQVQEKLRAEIVSVLEKHNGELTYEAMMEMTYLDQVITETLRKYPALAALTRVSIDDYKIPDTDITLEKGTRIYIPAKEIHYDPEIYEDPKEFRPERFNPEEVQKRHPQAFLGFGDGPRNCIGLRFGRMQVRVGLITLLKSYRFSLSEKTPTELEVSKYSLVLVPQDKVWLKVEKFSKL</sequence>
<evidence type="ECO:0000256" key="10">
    <source>
        <dbReference type="ARBA" id="ARBA00023004"/>
    </source>
</evidence>
<reference evidence="15" key="1">
    <citation type="submission" date="2014-11" db="EMBL/GenBank/DDBJ databases">
        <authorList>
            <person name="Geib S."/>
        </authorList>
    </citation>
    <scope>NUCLEOTIDE SEQUENCE</scope>
</reference>
<name>A0A0A1WU27_ZEUCU</name>
<dbReference type="PRINTS" id="PR00385">
    <property type="entry name" value="P450"/>
</dbReference>
<dbReference type="GO" id="GO:0005789">
    <property type="term" value="C:endoplasmic reticulum membrane"/>
    <property type="evidence" value="ECO:0007669"/>
    <property type="project" value="UniProtKB-SubCell"/>
</dbReference>
<evidence type="ECO:0000256" key="14">
    <source>
        <dbReference type="RuleBase" id="RU000461"/>
    </source>
</evidence>
<dbReference type="Gene3D" id="1.10.630.10">
    <property type="entry name" value="Cytochrome P450"/>
    <property type="match status" value="1"/>
</dbReference>
<keyword evidence="5 13" id="KW-0349">Heme</keyword>
<evidence type="ECO:0000256" key="12">
    <source>
        <dbReference type="ARBA" id="ARBA00023136"/>
    </source>
</evidence>
<reference evidence="15" key="2">
    <citation type="journal article" date="2015" name="Gigascience">
        <title>Reconstructing a comprehensive transcriptome assembly of a white-pupal translocated strain of the pest fruit fly Bactrocera cucurbitae.</title>
        <authorList>
            <person name="Sim S.B."/>
            <person name="Calla B."/>
            <person name="Hall B."/>
            <person name="DeRego T."/>
            <person name="Geib S.M."/>
        </authorList>
    </citation>
    <scope>NUCLEOTIDE SEQUENCE</scope>
</reference>
<keyword evidence="12" id="KW-0472">Membrane</keyword>
<keyword evidence="11 14" id="KW-0503">Monooxygenase</keyword>
<accession>A0A0A1WU27</accession>
<evidence type="ECO:0000256" key="13">
    <source>
        <dbReference type="PIRSR" id="PIRSR602401-1"/>
    </source>
</evidence>
<dbReference type="AlphaFoldDB" id="A0A0A1WU27"/>
<dbReference type="PANTHER" id="PTHR24292">
    <property type="entry name" value="CYTOCHROME P450"/>
    <property type="match status" value="1"/>
</dbReference>
<evidence type="ECO:0000256" key="1">
    <source>
        <dbReference type="ARBA" id="ARBA00001971"/>
    </source>
</evidence>
<proteinExistence type="inferred from homology"/>
<organism evidence="15">
    <name type="scientific">Zeugodacus cucurbitae</name>
    <name type="common">Melon fruit fly</name>
    <name type="synonym">Bactrocera cucurbitae</name>
    <dbReference type="NCBI Taxonomy" id="28588"/>
    <lineage>
        <taxon>Eukaryota</taxon>
        <taxon>Metazoa</taxon>
        <taxon>Ecdysozoa</taxon>
        <taxon>Arthropoda</taxon>
        <taxon>Hexapoda</taxon>
        <taxon>Insecta</taxon>
        <taxon>Pterygota</taxon>
        <taxon>Neoptera</taxon>
        <taxon>Endopterygota</taxon>
        <taxon>Diptera</taxon>
        <taxon>Brachycera</taxon>
        <taxon>Muscomorpha</taxon>
        <taxon>Tephritoidea</taxon>
        <taxon>Tephritidae</taxon>
        <taxon>Zeugodacus</taxon>
        <taxon>Zeugodacus</taxon>
    </lineage>
</organism>
<evidence type="ECO:0000256" key="6">
    <source>
        <dbReference type="ARBA" id="ARBA00022723"/>
    </source>
</evidence>
<dbReference type="InterPro" id="IPR036396">
    <property type="entry name" value="Cyt_P450_sf"/>
</dbReference>
<evidence type="ECO:0000256" key="7">
    <source>
        <dbReference type="ARBA" id="ARBA00022824"/>
    </source>
</evidence>
<dbReference type="InterPro" id="IPR050476">
    <property type="entry name" value="Insect_CytP450_Detox"/>
</dbReference>
<keyword evidence="7" id="KW-0256">Endoplasmic reticulum</keyword>
<dbReference type="PANTHER" id="PTHR24292:SF100">
    <property type="entry name" value="CYTOCHROME P450 6A16, ISOFORM B-RELATED"/>
    <property type="match status" value="1"/>
</dbReference>